<keyword evidence="5" id="KW-1185">Reference proteome</keyword>
<dbReference type="GO" id="GO:0043726">
    <property type="term" value="F:5-amino-6-(5-phosphoribitylamino)uracil phosphatase activity"/>
    <property type="evidence" value="ECO:0007669"/>
    <property type="project" value="UniProtKB-EC"/>
</dbReference>
<dbReference type="InterPro" id="IPR036412">
    <property type="entry name" value="HAD-like_sf"/>
</dbReference>
<dbReference type="Proteomes" id="UP000838748">
    <property type="component" value="Unassembled WGS sequence"/>
</dbReference>
<evidence type="ECO:0000256" key="1">
    <source>
        <dbReference type="ARBA" id="ARBA00001946"/>
    </source>
</evidence>
<comment type="caution">
    <text evidence="4">The sequence shown here is derived from an EMBL/GenBank/DDBJ whole genome shotgun (WGS) entry which is preliminary data.</text>
</comment>
<keyword evidence="3" id="KW-0460">Magnesium</keyword>
<keyword evidence="2 4" id="KW-0378">Hydrolase</keyword>
<dbReference type="InterPro" id="IPR023214">
    <property type="entry name" value="HAD_sf"/>
</dbReference>
<dbReference type="NCBIfam" id="TIGR01549">
    <property type="entry name" value="HAD-SF-IA-v1"/>
    <property type="match status" value="1"/>
</dbReference>
<comment type="cofactor">
    <cofactor evidence="1">
        <name>Mg(2+)</name>
        <dbReference type="ChEBI" id="CHEBI:18420"/>
    </cofactor>
</comment>
<dbReference type="PRINTS" id="PR00413">
    <property type="entry name" value="HADHALOGNASE"/>
</dbReference>
<name>A0ABN8E983_9VIBR</name>
<dbReference type="PANTHER" id="PTHR46470">
    <property type="entry name" value="N-ACYLNEURAMINATE-9-PHOSPHATASE"/>
    <property type="match status" value="1"/>
</dbReference>
<dbReference type="NCBIfam" id="NF008018">
    <property type="entry name" value="PRK10748.1"/>
    <property type="match status" value="1"/>
</dbReference>
<dbReference type="SFLD" id="SFLDG01129">
    <property type="entry name" value="C1.5:_HAD__Beta-PGM__Phosphata"/>
    <property type="match status" value="1"/>
</dbReference>
<gene>
    <name evidence="4" type="primary">yigB</name>
    <name evidence="4" type="ORF">VMF7928_04133</name>
</gene>
<dbReference type="InterPro" id="IPR006439">
    <property type="entry name" value="HAD-SF_hydro_IA"/>
</dbReference>
<dbReference type="Gene3D" id="3.40.50.1000">
    <property type="entry name" value="HAD superfamily/HAD-like"/>
    <property type="match status" value="1"/>
</dbReference>
<dbReference type="Gene3D" id="1.20.120.1600">
    <property type="match status" value="1"/>
</dbReference>
<dbReference type="InterPro" id="IPR051400">
    <property type="entry name" value="HAD-like_hydrolase"/>
</dbReference>
<reference evidence="4" key="1">
    <citation type="submission" date="2021-11" db="EMBL/GenBank/DDBJ databases">
        <authorList>
            <person name="Rodrigo-Torres L."/>
            <person name="Arahal R. D."/>
            <person name="Lucena T."/>
        </authorList>
    </citation>
    <scope>NUCLEOTIDE SEQUENCE</scope>
    <source>
        <strain evidence="4">CECT 7928</strain>
    </source>
</reference>
<evidence type="ECO:0000256" key="2">
    <source>
        <dbReference type="ARBA" id="ARBA00022801"/>
    </source>
</evidence>
<evidence type="ECO:0000313" key="4">
    <source>
        <dbReference type="EMBL" id="CAH0542641.1"/>
    </source>
</evidence>
<dbReference type="EMBL" id="CAKLDM010000003">
    <property type="protein sequence ID" value="CAH0542641.1"/>
    <property type="molecule type" value="Genomic_DNA"/>
</dbReference>
<evidence type="ECO:0000313" key="5">
    <source>
        <dbReference type="Proteomes" id="UP000838748"/>
    </source>
</evidence>
<dbReference type="SUPFAM" id="SSF56784">
    <property type="entry name" value="HAD-like"/>
    <property type="match status" value="1"/>
</dbReference>
<dbReference type="Pfam" id="PF00702">
    <property type="entry name" value="Hydrolase"/>
    <property type="match status" value="1"/>
</dbReference>
<dbReference type="RefSeq" id="WP_237363622.1">
    <property type="nucleotide sequence ID" value="NZ_CAKLDM010000003.1"/>
</dbReference>
<protein>
    <submittedName>
        <fullName evidence="4">5-amino-6-(5-phospho-D-ribitylamino)uracil phosphatase YigB</fullName>
        <ecNumber evidence="4">3.1.3.104</ecNumber>
    </submittedName>
</protein>
<dbReference type="SFLD" id="SFLDS00003">
    <property type="entry name" value="Haloacid_Dehalogenase"/>
    <property type="match status" value="1"/>
</dbReference>
<organism evidence="4 5">
    <name type="scientific">Vibrio marisflavi CECT 7928</name>
    <dbReference type="NCBI Taxonomy" id="634439"/>
    <lineage>
        <taxon>Bacteria</taxon>
        <taxon>Pseudomonadati</taxon>
        <taxon>Pseudomonadota</taxon>
        <taxon>Gammaproteobacteria</taxon>
        <taxon>Vibrionales</taxon>
        <taxon>Vibrionaceae</taxon>
        <taxon>Vibrio</taxon>
    </lineage>
</organism>
<sequence length="238" mass="27161">MRVYRRLQTIKAITFDLDDTLYDNRPVIARLESELTQWMTEHHPIFISRPLSWWKAFKQELAAKEPTLTHNVSLWRYEQLRRGLTQVGYSLEQALQAANDAMEVVSYWRSQFDVPKSSHDVLKELSEKYPLVAITNGNVNVDTIGLSGYFQAVFKSGFDGLAKPFPDLFAKAQKKLNLQSKHILHVGDALYSDVEGAKRAGFQACWINLTGTSLIHQPKATLLPDLEIEDISELRSLL</sequence>
<dbReference type="EC" id="3.1.3.104" evidence="4"/>
<evidence type="ECO:0000256" key="3">
    <source>
        <dbReference type="ARBA" id="ARBA00022842"/>
    </source>
</evidence>
<dbReference type="PANTHER" id="PTHR46470:SF4">
    <property type="entry name" value="5-AMINO-6-(5-PHOSPHO-D-RIBITYLAMINO)URACIL PHOSPHATASE YIGB"/>
    <property type="match status" value="1"/>
</dbReference>
<proteinExistence type="predicted"/>
<accession>A0ABN8E983</accession>